<dbReference type="Gene3D" id="1.20.1070.10">
    <property type="entry name" value="Rhodopsin 7-helix transmembrane proteins"/>
    <property type="match status" value="1"/>
</dbReference>
<dbReference type="GO" id="GO:0004984">
    <property type="term" value="F:olfactory receptor activity"/>
    <property type="evidence" value="ECO:0007669"/>
    <property type="project" value="TreeGrafter"/>
</dbReference>
<dbReference type="PROSITE" id="PS50262">
    <property type="entry name" value="G_PROTEIN_RECEP_F1_2"/>
    <property type="match status" value="1"/>
</dbReference>
<keyword evidence="8" id="KW-1185">Reference proteome</keyword>
<feature type="transmembrane region" description="Helical" evidence="5">
    <location>
        <begin position="177"/>
        <end position="195"/>
    </location>
</feature>
<protein>
    <submittedName>
        <fullName evidence="7">Olfactory receptor 51T1-like</fullName>
    </submittedName>
</protein>
<evidence type="ECO:0000259" key="6">
    <source>
        <dbReference type="PROSITE" id="PS50262"/>
    </source>
</evidence>
<evidence type="ECO:0000313" key="8">
    <source>
        <dbReference type="Proteomes" id="UP000257200"/>
    </source>
</evidence>
<dbReference type="GeneTree" id="ENSGT00940000163324"/>
<dbReference type="SUPFAM" id="SSF81321">
    <property type="entry name" value="Family A G protein-coupled receptor-like"/>
    <property type="match status" value="1"/>
</dbReference>
<dbReference type="Proteomes" id="UP000257200">
    <property type="component" value="Unplaced"/>
</dbReference>
<sequence length="301" mass="34637">MTFFDDYIIILQILVAVFFSINMLLFATFFKKECFYTSMRYILFAVTLLCDSVQLVLSYLLLILVFYKIQMQVVICFVLCFMLSVYVTVTPVTLTAMTLERYVAVCIPLHHAQLCSTHSTMQAILIIHAIGLIRCIVFFSAFFASVSLSFYKQAKLCSIEIFTINEWHDHIRSAMSQFYFLIMCTVVVFCYVKILKAAKAASGDNKNSNQKALQTVILHAIQLFLCLIQLCCPLIENVVYQINFRLFVIIRLFNYIMFSIAPRCLSPLIYGLRDRAFFLALKSYAFFGLKIKVVEVESTSL</sequence>
<dbReference type="InterPro" id="IPR017452">
    <property type="entry name" value="GPCR_Rhodpsn_7TM"/>
</dbReference>
<evidence type="ECO:0000256" key="3">
    <source>
        <dbReference type="ARBA" id="ARBA00022989"/>
    </source>
</evidence>
<feature type="transmembrane region" description="Helical" evidence="5">
    <location>
        <begin position="6"/>
        <end position="30"/>
    </location>
</feature>
<feature type="transmembrane region" description="Helical" evidence="5">
    <location>
        <begin position="72"/>
        <end position="94"/>
    </location>
</feature>
<feature type="transmembrane region" description="Helical" evidence="5">
    <location>
        <begin position="123"/>
        <end position="146"/>
    </location>
</feature>
<feature type="transmembrane region" description="Helical" evidence="5">
    <location>
        <begin position="42"/>
        <end position="66"/>
    </location>
</feature>
<dbReference type="Ensembl" id="ENSAPOT00000024602.1">
    <property type="protein sequence ID" value="ENSAPOP00000031544.1"/>
    <property type="gene ID" value="ENSAPOG00000000520.1"/>
</dbReference>
<evidence type="ECO:0000256" key="5">
    <source>
        <dbReference type="SAM" id="Phobius"/>
    </source>
</evidence>
<organism evidence="7 8">
    <name type="scientific">Acanthochromis polyacanthus</name>
    <name type="common">spiny chromis</name>
    <dbReference type="NCBI Taxonomy" id="80966"/>
    <lineage>
        <taxon>Eukaryota</taxon>
        <taxon>Metazoa</taxon>
        <taxon>Chordata</taxon>
        <taxon>Craniata</taxon>
        <taxon>Vertebrata</taxon>
        <taxon>Euteleostomi</taxon>
        <taxon>Actinopterygii</taxon>
        <taxon>Neopterygii</taxon>
        <taxon>Teleostei</taxon>
        <taxon>Neoteleostei</taxon>
        <taxon>Acanthomorphata</taxon>
        <taxon>Ovalentaria</taxon>
        <taxon>Pomacentridae</taxon>
        <taxon>Acanthochromis</taxon>
    </lineage>
</organism>
<name>A0A3Q1GPS6_9TELE</name>
<evidence type="ECO:0000256" key="1">
    <source>
        <dbReference type="ARBA" id="ARBA00004370"/>
    </source>
</evidence>
<feature type="transmembrane region" description="Helical" evidence="5">
    <location>
        <begin position="216"/>
        <end position="236"/>
    </location>
</feature>
<feature type="transmembrane region" description="Helical" evidence="5">
    <location>
        <begin position="242"/>
        <end position="265"/>
    </location>
</feature>
<evidence type="ECO:0000256" key="2">
    <source>
        <dbReference type="ARBA" id="ARBA00022692"/>
    </source>
</evidence>
<dbReference type="PANTHER" id="PTHR26451">
    <property type="entry name" value="G_PROTEIN_RECEP_F1_2 DOMAIN-CONTAINING PROTEIN"/>
    <property type="match status" value="1"/>
</dbReference>
<dbReference type="FunCoup" id="A0A3Q1GPS6">
    <property type="interactions" value="10"/>
</dbReference>
<keyword evidence="4 5" id="KW-0472">Membrane</keyword>
<feature type="domain" description="G-protein coupled receptors family 1 profile" evidence="6">
    <location>
        <begin position="21"/>
        <end position="270"/>
    </location>
</feature>
<dbReference type="CDD" id="cd00637">
    <property type="entry name" value="7tm_classA_rhodopsin-like"/>
    <property type="match status" value="1"/>
</dbReference>
<proteinExistence type="predicted"/>
<dbReference type="PANTHER" id="PTHR26451:SF886">
    <property type="entry name" value="GROWTH HORMONE SECRETAGOGUE RECEPTOR TYPE 1-LIKE-RELATED"/>
    <property type="match status" value="1"/>
</dbReference>
<dbReference type="InParanoid" id="A0A3Q1GPS6"/>
<keyword evidence="3 5" id="KW-1133">Transmembrane helix</keyword>
<accession>A0A3Q1GPS6</accession>
<dbReference type="GO" id="GO:0016020">
    <property type="term" value="C:membrane"/>
    <property type="evidence" value="ECO:0007669"/>
    <property type="project" value="UniProtKB-SubCell"/>
</dbReference>
<reference evidence="7" key="2">
    <citation type="submission" date="2025-09" db="UniProtKB">
        <authorList>
            <consortium name="Ensembl"/>
        </authorList>
    </citation>
    <scope>IDENTIFICATION</scope>
</reference>
<dbReference type="InterPro" id="IPR000276">
    <property type="entry name" value="GPCR_Rhodpsn"/>
</dbReference>
<dbReference type="GO" id="GO:0004930">
    <property type="term" value="F:G protein-coupled receptor activity"/>
    <property type="evidence" value="ECO:0007669"/>
    <property type="project" value="InterPro"/>
</dbReference>
<dbReference type="STRING" id="80966.ENSAPOP00000031544"/>
<evidence type="ECO:0000313" key="7">
    <source>
        <dbReference type="Ensembl" id="ENSAPOP00000031544.1"/>
    </source>
</evidence>
<comment type="subcellular location">
    <subcellularLocation>
        <location evidence="1">Membrane</location>
    </subcellularLocation>
</comment>
<dbReference type="InterPro" id="IPR052921">
    <property type="entry name" value="GPCR1_Superfamily_Member"/>
</dbReference>
<dbReference type="Pfam" id="PF00001">
    <property type="entry name" value="7tm_1"/>
    <property type="match status" value="1"/>
</dbReference>
<evidence type="ECO:0000256" key="4">
    <source>
        <dbReference type="ARBA" id="ARBA00023136"/>
    </source>
</evidence>
<reference evidence="7" key="1">
    <citation type="submission" date="2025-08" db="UniProtKB">
        <authorList>
            <consortium name="Ensembl"/>
        </authorList>
    </citation>
    <scope>IDENTIFICATION</scope>
</reference>
<dbReference type="FunFam" id="1.20.1070.10:FF:000096">
    <property type="entry name" value="Odorant receptor 131-2"/>
    <property type="match status" value="1"/>
</dbReference>
<dbReference type="GO" id="GO:0005549">
    <property type="term" value="F:odorant binding"/>
    <property type="evidence" value="ECO:0007669"/>
    <property type="project" value="TreeGrafter"/>
</dbReference>
<dbReference type="PRINTS" id="PR00237">
    <property type="entry name" value="GPCRRHODOPSN"/>
</dbReference>
<keyword evidence="2 5" id="KW-0812">Transmembrane</keyword>
<dbReference type="AlphaFoldDB" id="A0A3Q1GPS6"/>